<keyword evidence="1 3" id="KW-0238">DNA-binding</keyword>
<comment type="caution">
    <text evidence="3">The sequence shown here is derived from an EMBL/GenBank/DDBJ whole genome shotgun (WGS) entry which is preliminary data.</text>
</comment>
<name>A0A2Y9CA39_9FIRM</name>
<dbReference type="Pfam" id="PF01381">
    <property type="entry name" value="HTH_3"/>
    <property type="match status" value="1"/>
</dbReference>
<reference evidence="3 4" key="1">
    <citation type="submission" date="2018-05" db="EMBL/GenBank/DDBJ databases">
        <title>The Hungate 1000. A catalogue of reference genomes from the rumen microbiome.</title>
        <authorList>
            <person name="Kelly W."/>
        </authorList>
    </citation>
    <scope>NUCLEOTIDE SEQUENCE [LARGE SCALE GENOMIC DNA]</scope>
    <source>
        <strain evidence="3 4">NLAE-zl-C242</strain>
    </source>
</reference>
<keyword evidence="4" id="KW-1185">Reference proteome</keyword>
<protein>
    <submittedName>
        <fullName evidence="3">DNA-binding XRE family transcriptional regulator</fullName>
    </submittedName>
</protein>
<dbReference type="GO" id="GO:0003677">
    <property type="term" value="F:DNA binding"/>
    <property type="evidence" value="ECO:0007669"/>
    <property type="project" value="UniProtKB-KW"/>
</dbReference>
<evidence type="ECO:0000313" key="4">
    <source>
        <dbReference type="Proteomes" id="UP000245845"/>
    </source>
</evidence>
<feature type="domain" description="HTH cro/C1-type" evidence="2">
    <location>
        <begin position="13"/>
        <end position="67"/>
    </location>
</feature>
<dbReference type="InterPro" id="IPR010982">
    <property type="entry name" value="Lambda_DNA-bd_dom_sf"/>
</dbReference>
<dbReference type="PROSITE" id="PS50943">
    <property type="entry name" value="HTH_CROC1"/>
    <property type="match status" value="1"/>
</dbReference>
<dbReference type="InterPro" id="IPR001387">
    <property type="entry name" value="Cro/C1-type_HTH"/>
</dbReference>
<dbReference type="PANTHER" id="PTHR46558:SF11">
    <property type="entry name" value="HTH-TYPE TRANSCRIPTIONAL REGULATOR XRE"/>
    <property type="match status" value="1"/>
</dbReference>
<evidence type="ECO:0000313" key="3">
    <source>
        <dbReference type="EMBL" id="PWJ28911.1"/>
    </source>
</evidence>
<proteinExistence type="predicted"/>
<dbReference type="PANTHER" id="PTHR46558">
    <property type="entry name" value="TRACRIPTIONAL REGULATORY PROTEIN-RELATED-RELATED"/>
    <property type="match status" value="1"/>
</dbReference>
<sequence>MEQQDLSKVGMELKRLRIEHSYTQEQIANDLGCTVSFISNIENNRAKLNLRVLLYYAKLCNVTLDSILNAGEYTGDADTDEKKRSEARDAELLNIVHQFSVEEQDKMIKILKFIKDM</sequence>
<dbReference type="Gene3D" id="1.10.260.40">
    <property type="entry name" value="lambda repressor-like DNA-binding domains"/>
    <property type="match status" value="1"/>
</dbReference>
<dbReference type="Proteomes" id="UP000245845">
    <property type="component" value="Unassembled WGS sequence"/>
</dbReference>
<accession>A0A2Y9CA39</accession>
<dbReference type="RefSeq" id="WP_181368688.1">
    <property type="nucleotide sequence ID" value="NZ_BAAACK010000011.1"/>
</dbReference>
<organism evidence="3 4">
    <name type="scientific">Faecalicatena orotica</name>
    <dbReference type="NCBI Taxonomy" id="1544"/>
    <lineage>
        <taxon>Bacteria</taxon>
        <taxon>Bacillati</taxon>
        <taxon>Bacillota</taxon>
        <taxon>Clostridia</taxon>
        <taxon>Lachnospirales</taxon>
        <taxon>Lachnospiraceae</taxon>
        <taxon>Faecalicatena</taxon>
    </lineage>
</organism>
<evidence type="ECO:0000259" key="2">
    <source>
        <dbReference type="PROSITE" id="PS50943"/>
    </source>
</evidence>
<dbReference type="SMART" id="SM00530">
    <property type="entry name" value="HTH_XRE"/>
    <property type="match status" value="1"/>
</dbReference>
<evidence type="ECO:0000256" key="1">
    <source>
        <dbReference type="ARBA" id="ARBA00023125"/>
    </source>
</evidence>
<dbReference type="CDD" id="cd00093">
    <property type="entry name" value="HTH_XRE"/>
    <property type="match status" value="1"/>
</dbReference>
<dbReference type="AlphaFoldDB" id="A0A2Y9CA39"/>
<dbReference type="SUPFAM" id="SSF47413">
    <property type="entry name" value="lambda repressor-like DNA-binding domains"/>
    <property type="match status" value="1"/>
</dbReference>
<dbReference type="EMBL" id="QGDL01000007">
    <property type="protein sequence ID" value="PWJ28911.1"/>
    <property type="molecule type" value="Genomic_DNA"/>
</dbReference>
<gene>
    <name evidence="3" type="ORF">A8806_10759</name>
</gene>